<feature type="binding site" evidence="8">
    <location>
        <position position="76"/>
    </location>
    <ligand>
        <name>S-adenosyl-L-methionine</name>
        <dbReference type="ChEBI" id="CHEBI:59789"/>
    </ligand>
</feature>
<dbReference type="InterPro" id="IPR050082">
    <property type="entry name" value="RNA_methyltr_RlmE"/>
</dbReference>
<evidence type="ECO:0000256" key="8">
    <source>
        <dbReference type="HAMAP-Rule" id="MF_03163"/>
    </source>
</evidence>
<feature type="binding site" evidence="8">
    <location>
        <position position="58"/>
    </location>
    <ligand>
        <name>S-adenosyl-L-methionine</name>
        <dbReference type="ChEBI" id="CHEBI:59789"/>
    </ligand>
</feature>
<feature type="compositionally biased region" description="Basic and acidic residues" evidence="9">
    <location>
        <begin position="386"/>
        <end position="396"/>
    </location>
</feature>
<dbReference type="HAMAP" id="MF_01547">
    <property type="entry name" value="RNA_methyltr_E"/>
    <property type="match status" value="1"/>
</dbReference>
<dbReference type="AlphaFoldDB" id="A0A4P7N3D3"/>
<comment type="similarity">
    <text evidence="8">Belongs to the class I-like SAM-binding methyltransferase superfamily. RNA methyltransferase RlmE family. SPB1 subfamily.</text>
</comment>
<feature type="compositionally biased region" description="Acidic residues" evidence="9">
    <location>
        <begin position="600"/>
        <end position="609"/>
    </location>
</feature>
<comment type="subcellular location">
    <subcellularLocation>
        <location evidence="1 8">Nucleus</location>
        <location evidence="1 8">Nucleolus</location>
    </subcellularLocation>
</comment>
<feature type="region of interest" description="Disordered" evidence="9">
    <location>
        <begin position="443"/>
        <end position="680"/>
    </location>
</feature>
<dbReference type="SUPFAM" id="SSF53335">
    <property type="entry name" value="S-adenosyl-L-methionine-dependent methyltransferases"/>
    <property type="match status" value="1"/>
</dbReference>
<feature type="binding site" evidence="8">
    <location>
        <position position="56"/>
    </location>
    <ligand>
        <name>S-adenosyl-L-methionine</name>
        <dbReference type="ChEBI" id="CHEBI:59789"/>
    </ligand>
</feature>
<dbReference type="GO" id="GO:0008650">
    <property type="term" value="F:rRNA (uridine-2'-O-)-methyltransferase activity"/>
    <property type="evidence" value="ECO:0007669"/>
    <property type="project" value="EnsemblFungi"/>
</dbReference>
<feature type="active site" description="Proton acceptor" evidence="8">
    <location>
        <position position="157"/>
    </location>
</feature>
<feature type="coiled-coil region" evidence="8">
    <location>
        <begin position="781"/>
        <end position="808"/>
    </location>
</feature>
<evidence type="ECO:0000256" key="1">
    <source>
        <dbReference type="ARBA" id="ARBA00004604"/>
    </source>
</evidence>
<evidence type="ECO:0000313" key="11">
    <source>
        <dbReference type="Proteomes" id="UP000294847"/>
    </source>
</evidence>
<organism evidence="10 11">
    <name type="scientific">Pyricularia oryzae</name>
    <name type="common">Rice blast fungus</name>
    <name type="synonym">Magnaporthe oryzae</name>
    <dbReference type="NCBI Taxonomy" id="318829"/>
    <lineage>
        <taxon>Eukaryota</taxon>
        <taxon>Fungi</taxon>
        <taxon>Dikarya</taxon>
        <taxon>Ascomycota</taxon>
        <taxon>Pezizomycotina</taxon>
        <taxon>Sordariomycetes</taxon>
        <taxon>Sordariomycetidae</taxon>
        <taxon>Magnaporthales</taxon>
        <taxon>Pyriculariaceae</taxon>
        <taxon>Pyricularia</taxon>
    </lineage>
</organism>
<keyword evidence="6 8" id="KW-0949">S-adenosyl-L-methionine</keyword>
<proteinExistence type="inferred from homology"/>
<feature type="compositionally biased region" description="Basic and acidic residues" evidence="9">
    <location>
        <begin position="484"/>
        <end position="497"/>
    </location>
</feature>
<dbReference type="Pfam" id="PF07780">
    <property type="entry name" value="Spb1_C"/>
    <property type="match status" value="1"/>
</dbReference>
<dbReference type="InterPro" id="IPR002877">
    <property type="entry name" value="RNA_MeTrfase_FtsJ_dom"/>
</dbReference>
<dbReference type="FunFam" id="3.40.50.150:FF:000004">
    <property type="entry name" value="AdoMet-dependent rRNA methyltransferase SPB1"/>
    <property type="match status" value="1"/>
</dbReference>
<dbReference type="GO" id="GO:0000466">
    <property type="term" value="P:maturation of 5.8S rRNA from tricistronic rRNA transcript (SSU-rRNA, 5.8S rRNA, LSU-rRNA)"/>
    <property type="evidence" value="ECO:0007669"/>
    <property type="project" value="EnsemblFungi"/>
</dbReference>
<evidence type="ECO:0000256" key="6">
    <source>
        <dbReference type="ARBA" id="ARBA00022691"/>
    </source>
</evidence>
<reference evidence="10 11" key="1">
    <citation type="journal article" date="2019" name="Mol. Biol. Evol.">
        <title>Blast fungal genomes show frequent chromosomal changes, gene gains and losses, and effector gene turnover.</title>
        <authorList>
            <person name="Gomez Luciano L.B."/>
            <person name="Jason Tsai I."/>
            <person name="Chuma I."/>
            <person name="Tosa Y."/>
            <person name="Chen Y.H."/>
            <person name="Li J.Y."/>
            <person name="Li M.Y."/>
            <person name="Jade Lu M.Y."/>
            <person name="Nakayashiki H."/>
            <person name="Li W.H."/>
        </authorList>
    </citation>
    <scope>NUCLEOTIDE SEQUENCE [LARGE SCALE GENOMIC DNA]</scope>
    <source>
        <strain evidence="10">MZ5-1-6</strain>
    </source>
</reference>
<dbReference type="Pfam" id="PF11861">
    <property type="entry name" value="DUF3381"/>
    <property type="match status" value="1"/>
</dbReference>
<feature type="compositionally biased region" description="Polar residues" evidence="9">
    <location>
        <begin position="556"/>
        <end position="566"/>
    </location>
</feature>
<dbReference type="Proteomes" id="UP000294847">
    <property type="component" value="Chromosome 2"/>
</dbReference>
<keyword evidence="2 8" id="KW-0690">Ribosome biogenesis</keyword>
<keyword evidence="8" id="KW-0175">Coiled coil</keyword>
<dbReference type="InterPro" id="IPR024576">
    <property type="entry name" value="rRNA_MeTfrase_Spb1_DUF3381"/>
</dbReference>
<accession>A0A4P7N3D3</accession>
<dbReference type="InterPro" id="IPR029063">
    <property type="entry name" value="SAM-dependent_MTases_sf"/>
</dbReference>
<dbReference type="PANTHER" id="PTHR10920:SF13">
    <property type="entry name" value="PRE-RRNA 2'-O-RIBOSE RNA METHYLTRANSFERASE FTSJ3"/>
    <property type="match status" value="1"/>
</dbReference>
<feature type="compositionally biased region" description="Acidic residues" evidence="9">
    <location>
        <begin position="463"/>
        <end position="483"/>
    </location>
</feature>
<gene>
    <name evidence="10" type="ORF">PoMZ_01896</name>
</gene>
<feature type="binding site" evidence="8">
    <location>
        <position position="117"/>
    </location>
    <ligand>
        <name>S-adenosyl-L-methionine</name>
        <dbReference type="ChEBI" id="CHEBI:59789"/>
    </ligand>
</feature>
<evidence type="ECO:0000256" key="3">
    <source>
        <dbReference type="ARBA" id="ARBA00022552"/>
    </source>
</evidence>
<feature type="binding site" evidence="8">
    <location>
        <position position="92"/>
    </location>
    <ligand>
        <name>S-adenosyl-L-methionine</name>
        <dbReference type="ChEBI" id="CHEBI:59789"/>
    </ligand>
</feature>
<dbReference type="Gene3D" id="3.40.50.150">
    <property type="entry name" value="Vaccinia Virus protein VP39"/>
    <property type="match status" value="1"/>
</dbReference>
<dbReference type="GO" id="GO:0030687">
    <property type="term" value="C:preribosome, large subunit precursor"/>
    <property type="evidence" value="ECO:0007669"/>
    <property type="project" value="EnsemblFungi"/>
</dbReference>
<dbReference type="HAMAP" id="MF_03163">
    <property type="entry name" value="RNA_methyltr_E_SPB1"/>
    <property type="match status" value="1"/>
</dbReference>
<keyword evidence="5 8" id="KW-0808">Transferase</keyword>
<evidence type="ECO:0000256" key="9">
    <source>
        <dbReference type="SAM" id="MobiDB-lite"/>
    </source>
</evidence>
<evidence type="ECO:0000313" key="10">
    <source>
        <dbReference type="EMBL" id="QBZ56978.1"/>
    </source>
</evidence>
<dbReference type="InterPro" id="IPR012920">
    <property type="entry name" value="rRNA_MeTfrase_SPB1-like_C"/>
</dbReference>
<evidence type="ECO:0000256" key="4">
    <source>
        <dbReference type="ARBA" id="ARBA00022603"/>
    </source>
</evidence>
<name>A0A4P7N3D3_PYROR</name>
<evidence type="ECO:0000256" key="7">
    <source>
        <dbReference type="ARBA" id="ARBA00023242"/>
    </source>
</evidence>
<keyword evidence="7 8" id="KW-0539">Nucleus</keyword>
<dbReference type="InterPro" id="IPR028589">
    <property type="entry name" value="SPB1-like"/>
</dbReference>
<dbReference type="InterPro" id="IPR015507">
    <property type="entry name" value="rRNA-MeTfrase_E"/>
</dbReference>
<evidence type="ECO:0000256" key="2">
    <source>
        <dbReference type="ARBA" id="ARBA00022517"/>
    </source>
</evidence>
<feature type="compositionally biased region" description="Acidic residues" evidence="9">
    <location>
        <begin position="526"/>
        <end position="545"/>
    </location>
</feature>
<dbReference type="EMBL" id="CP034205">
    <property type="protein sequence ID" value="QBZ56978.1"/>
    <property type="molecule type" value="Genomic_DNA"/>
</dbReference>
<feature type="region of interest" description="Disordered" evidence="9">
    <location>
        <begin position="370"/>
        <end position="396"/>
    </location>
</feature>
<keyword evidence="3 8" id="KW-0698">rRNA processing</keyword>
<dbReference type="Pfam" id="PF01728">
    <property type="entry name" value="FtsJ"/>
    <property type="match status" value="1"/>
</dbReference>
<sequence length="884" mass="99521">MAIQKKHGKGRLDKWYKLAKEKGYRARAAFKLIQLNKKYGFLEKSKVLLDLCAAPGSWCQVAAEVMPVSSLIVGVDLAPIKPIPKVITFQSDITTEKCRATIRQHLKTWKADTVLHDGAPNVGTAWVQDSFNQAELTLQAMKLATEFLVEGGTFVTKVFRSKDYNSMLWVFNQLFEKVEATKPPSSRNVSAEIFVVCRGFKAPKRIDPKFLDPRAVFAELADPTPNNEAKVYKPEIKKRKRDGYEEGDYTQYKELPAYEFIQSTDPIAILGSTNRLSLEQSKNGDVALAVLEKLPETTDEIRTCCADLKVLGRKEFKLLLKWRLAVREKLGFPTKKSVKKEEEAAAAVAAAEEVAKIESMDEEMRIQHELEKLKERNSTKKKRERRKENERKQKDIVRMQMHMVAPMDIGVEQAGPEGEDAMFALRAVEKGDVMRRLAKGKMVVASEADAKKDRDSGIGSSGETDDESDEELDRLETELDDMYDQFRERKAASDAKYRAKKARQARNGDGDEEWEGVSDNEKADEISDDSELEEESSGDSDDEDDTAPRKSLLTDLDTTPSDNSGLSKRARAFFNQDIFKELDGDMDEPMDEELRAALAGEDEDADMEDTVSKADSKKTKEKTADKKAAKKAKKAAQKAQQVKDDDSDDESDGGFEVVKSGKEDDWEDEDKRTKDGRLGEYNVNAVSFSSSHANIQLDIDIITAEAMTLAHQLATGQKSSHDVIDDGFNKHAFKDREGLPEWFLDDETKHDKPQKPITKAAAAAIKEKMRAFNARPIKKVREAKGRKKMKAAQRLEKLKKKSDLLVNEEGMTEKEKAESIAKLLRKATKKKPKQAVKVVVAKGANRGIKGRPQGIKGRYKIVDPRMKKEMRALKRVAQKAKKRR</sequence>
<dbReference type="PANTHER" id="PTHR10920">
    <property type="entry name" value="RIBOSOMAL RNA METHYLTRANSFERASE"/>
    <property type="match status" value="1"/>
</dbReference>
<keyword evidence="4 8" id="KW-0489">Methyltransferase</keyword>
<dbReference type="GO" id="GO:0016435">
    <property type="term" value="F:rRNA (guanine) methyltransferase activity"/>
    <property type="evidence" value="ECO:0007669"/>
    <property type="project" value="EnsemblFungi"/>
</dbReference>
<protein>
    <submittedName>
        <fullName evidence="10">Uncharacterized protein</fullName>
    </submittedName>
</protein>
<evidence type="ECO:0000256" key="5">
    <source>
        <dbReference type="ARBA" id="ARBA00022679"/>
    </source>
</evidence>
<feature type="compositionally biased region" description="Basic and acidic residues" evidence="9">
    <location>
        <begin position="659"/>
        <end position="678"/>
    </location>
</feature>
<dbReference type="VEuPathDB" id="FungiDB:M_BR32_EuGene_00063291"/>
<dbReference type="GO" id="GO:0005730">
    <property type="term" value="C:nucleolus"/>
    <property type="evidence" value="ECO:0007669"/>
    <property type="project" value="UniProtKB-SubCell"/>
</dbReference>
<dbReference type="GO" id="GO:0000463">
    <property type="term" value="P:maturation of LSU-rRNA from tricistronic rRNA transcript (SSU-rRNA, 5.8S rRNA, LSU-rRNA)"/>
    <property type="evidence" value="ECO:0007669"/>
    <property type="project" value="EnsemblFungi"/>
</dbReference>
<feature type="compositionally biased region" description="Basic and acidic residues" evidence="9">
    <location>
        <begin position="610"/>
        <end position="627"/>
    </location>
</feature>